<feature type="compositionally biased region" description="Basic and acidic residues" evidence="1">
    <location>
        <begin position="111"/>
        <end position="124"/>
    </location>
</feature>
<dbReference type="EMBL" id="MU858051">
    <property type="protein sequence ID" value="KAK4218703.1"/>
    <property type="molecule type" value="Genomic_DNA"/>
</dbReference>
<accession>A0AAN6YG42</accession>
<keyword evidence="3" id="KW-1185">Reference proteome</keyword>
<feature type="compositionally biased region" description="Basic and acidic residues" evidence="1">
    <location>
        <begin position="132"/>
        <end position="141"/>
    </location>
</feature>
<feature type="region of interest" description="Disordered" evidence="1">
    <location>
        <begin position="189"/>
        <end position="219"/>
    </location>
</feature>
<feature type="compositionally biased region" description="Basic and acidic residues" evidence="1">
    <location>
        <begin position="78"/>
        <end position="88"/>
    </location>
</feature>
<comment type="caution">
    <text evidence="2">The sequence shown here is derived from an EMBL/GenBank/DDBJ whole genome shotgun (WGS) entry which is preliminary data.</text>
</comment>
<dbReference type="AlphaFoldDB" id="A0AAN6YG42"/>
<reference evidence="2" key="2">
    <citation type="submission" date="2023-05" db="EMBL/GenBank/DDBJ databases">
        <authorList>
            <consortium name="Lawrence Berkeley National Laboratory"/>
            <person name="Steindorff A."/>
            <person name="Hensen N."/>
            <person name="Bonometti L."/>
            <person name="Westerberg I."/>
            <person name="Brannstrom I.O."/>
            <person name="Guillou S."/>
            <person name="Cros-Aarteil S."/>
            <person name="Calhoun S."/>
            <person name="Haridas S."/>
            <person name="Kuo A."/>
            <person name="Mondo S."/>
            <person name="Pangilinan J."/>
            <person name="Riley R."/>
            <person name="Labutti K."/>
            <person name="Andreopoulos B."/>
            <person name="Lipzen A."/>
            <person name="Chen C."/>
            <person name="Yanf M."/>
            <person name="Daum C."/>
            <person name="Ng V."/>
            <person name="Clum A."/>
            <person name="Ohm R."/>
            <person name="Martin F."/>
            <person name="Silar P."/>
            <person name="Natvig D."/>
            <person name="Lalanne C."/>
            <person name="Gautier V."/>
            <person name="Ament-Velasquez S.L."/>
            <person name="Kruys A."/>
            <person name="Hutchinson M.I."/>
            <person name="Powell A.J."/>
            <person name="Barry K."/>
            <person name="Miller A.N."/>
            <person name="Grigoriev I.V."/>
            <person name="Debuchy R."/>
            <person name="Gladieux P."/>
            <person name="Thoren M.H."/>
            <person name="Johannesson H."/>
        </authorList>
    </citation>
    <scope>NUCLEOTIDE SEQUENCE</scope>
    <source>
        <strain evidence="2">PSN293</strain>
    </source>
</reference>
<evidence type="ECO:0000256" key="1">
    <source>
        <dbReference type="SAM" id="MobiDB-lite"/>
    </source>
</evidence>
<feature type="compositionally biased region" description="Basic residues" evidence="1">
    <location>
        <begin position="1"/>
        <end position="11"/>
    </location>
</feature>
<name>A0AAN6YG42_9PEZI</name>
<organism evidence="2 3">
    <name type="scientific">Rhypophila decipiens</name>
    <dbReference type="NCBI Taxonomy" id="261697"/>
    <lineage>
        <taxon>Eukaryota</taxon>
        <taxon>Fungi</taxon>
        <taxon>Dikarya</taxon>
        <taxon>Ascomycota</taxon>
        <taxon>Pezizomycotina</taxon>
        <taxon>Sordariomycetes</taxon>
        <taxon>Sordariomycetidae</taxon>
        <taxon>Sordariales</taxon>
        <taxon>Naviculisporaceae</taxon>
        <taxon>Rhypophila</taxon>
    </lineage>
</organism>
<sequence length="219" mass="25229">MEKSRRQHQSSKARVYEEPDKQARKPRHSLRASQPHKARPHSPAGLEDPNSTSRPKTTTDRNEHLVSWLNDAYAHRNHPPESENDQKHTLGKQSRERKRPRSADDFSDSPEEGHLPRGKSFEKRPRYKTRKDKYDYKDGSGRKHPPSGQGKGLGRDEHKYDDPQYMTRRGNHGNVVGKFVAQLNDMLTIPQNQSKSPQGHVDRETKGTTVRGTRASFKR</sequence>
<proteinExistence type="predicted"/>
<feature type="compositionally biased region" description="Basic and acidic residues" evidence="1">
    <location>
        <begin position="153"/>
        <end position="162"/>
    </location>
</feature>
<feature type="compositionally biased region" description="Basic residues" evidence="1">
    <location>
        <begin position="24"/>
        <end position="40"/>
    </location>
</feature>
<dbReference type="Proteomes" id="UP001301769">
    <property type="component" value="Unassembled WGS sequence"/>
</dbReference>
<gene>
    <name evidence="2" type="ORF">QBC37DRAFT_368545</name>
</gene>
<evidence type="ECO:0000313" key="2">
    <source>
        <dbReference type="EMBL" id="KAK4218703.1"/>
    </source>
</evidence>
<feature type="compositionally biased region" description="Basic and acidic residues" evidence="1">
    <location>
        <begin position="14"/>
        <end position="23"/>
    </location>
</feature>
<evidence type="ECO:0000313" key="3">
    <source>
        <dbReference type="Proteomes" id="UP001301769"/>
    </source>
</evidence>
<protein>
    <submittedName>
        <fullName evidence="2">Uncharacterized protein</fullName>
    </submittedName>
</protein>
<feature type="region of interest" description="Disordered" evidence="1">
    <location>
        <begin position="1"/>
        <end position="172"/>
    </location>
</feature>
<reference evidence="2" key="1">
    <citation type="journal article" date="2023" name="Mol. Phylogenet. Evol.">
        <title>Genome-scale phylogeny and comparative genomics of the fungal order Sordariales.</title>
        <authorList>
            <person name="Hensen N."/>
            <person name="Bonometti L."/>
            <person name="Westerberg I."/>
            <person name="Brannstrom I.O."/>
            <person name="Guillou S."/>
            <person name="Cros-Aarteil S."/>
            <person name="Calhoun S."/>
            <person name="Haridas S."/>
            <person name="Kuo A."/>
            <person name="Mondo S."/>
            <person name="Pangilinan J."/>
            <person name="Riley R."/>
            <person name="LaButti K."/>
            <person name="Andreopoulos B."/>
            <person name="Lipzen A."/>
            <person name="Chen C."/>
            <person name="Yan M."/>
            <person name="Daum C."/>
            <person name="Ng V."/>
            <person name="Clum A."/>
            <person name="Steindorff A."/>
            <person name="Ohm R.A."/>
            <person name="Martin F."/>
            <person name="Silar P."/>
            <person name="Natvig D.O."/>
            <person name="Lalanne C."/>
            <person name="Gautier V."/>
            <person name="Ament-Velasquez S.L."/>
            <person name="Kruys A."/>
            <person name="Hutchinson M.I."/>
            <person name="Powell A.J."/>
            <person name="Barry K."/>
            <person name="Miller A.N."/>
            <person name="Grigoriev I.V."/>
            <person name="Debuchy R."/>
            <person name="Gladieux P."/>
            <person name="Hiltunen Thoren M."/>
            <person name="Johannesson H."/>
        </authorList>
    </citation>
    <scope>NUCLEOTIDE SEQUENCE</scope>
    <source>
        <strain evidence="2">PSN293</strain>
    </source>
</reference>